<dbReference type="PROSITE" id="PS50090">
    <property type="entry name" value="MYB_LIKE"/>
    <property type="match status" value="1"/>
</dbReference>
<proteinExistence type="predicted"/>
<evidence type="ECO:0000256" key="1">
    <source>
        <dbReference type="SAM" id="MobiDB-lite"/>
    </source>
</evidence>
<organism evidence="5 6">
    <name type="scientific">Riccia sorocarpa</name>
    <dbReference type="NCBI Taxonomy" id="122646"/>
    <lineage>
        <taxon>Eukaryota</taxon>
        <taxon>Viridiplantae</taxon>
        <taxon>Streptophyta</taxon>
        <taxon>Embryophyta</taxon>
        <taxon>Marchantiophyta</taxon>
        <taxon>Marchantiopsida</taxon>
        <taxon>Marchantiidae</taxon>
        <taxon>Marchantiales</taxon>
        <taxon>Ricciaceae</taxon>
        <taxon>Riccia</taxon>
    </lineage>
</organism>
<dbReference type="Proteomes" id="UP001633002">
    <property type="component" value="Unassembled WGS sequence"/>
</dbReference>
<keyword evidence="6" id="KW-1185">Reference proteome</keyword>
<gene>
    <name evidence="5" type="ORF">R1sor_001778</name>
</gene>
<dbReference type="CDD" id="cd00167">
    <property type="entry name" value="SANT"/>
    <property type="match status" value="1"/>
</dbReference>
<protein>
    <recommendedName>
        <fullName evidence="7">R2R3-MYB transcription factor</fullName>
    </recommendedName>
</protein>
<evidence type="ECO:0000259" key="4">
    <source>
        <dbReference type="PROSITE" id="PS51294"/>
    </source>
</evidence>
<dbReference type="Gene3D" id="1.10.10.60">
    <property type="entry name" value="Homeodomain-like"/>
    <property type="match status" value="1"/>
</dbReference>
<dbReference type="SUPFAM" id="SSF46689">
    <property type="entry name" value="Homeodomain-like"/>
    <property type="match status" value="1"/>
</dbReference>
<dbReference type="InterPro" id="IPR001005">
    <property type="entry name" value="SANT/Myb"/>
</dbReference>
<feature type="compositionally biased region" description="Basic and acidic residues" evidence="1">
    <location>
        <begin position="111"/>
        <end position="130"/>
    </location>
</feature>
<dbReference type="Pfam" id="PF00249">
    <property type="entry name" value="Myb_DNA-binding"/>
    <property type="match status" value="1"/>
</dbReference>
<feature type="domain" description="Myb-like" evidence="2">
    <location>
        <begin position="13"/>
        <end position="58"/>
    </location>
</feature>
<evidence type="ECO:0000313" key="5">
    <source>
        <dbReference type="EMBL" id="KAL3683756.1"/>
    </source>
</evidence>
<feature type="domain" description="SANT" evidence="3">
    <location>
        <begin position="11"/>
        <end position="62"/>
    </location>
</feature>
<evidence type="ECO:0000259" key="2">
    <source>
        <dbReference type="PROSITE" id="PS50090"/>
    </source>
</evidence>
<dbReference type="InterPro" id="IPR017884">
    <property type="entry name" value="SANT_dom"/>
</dbReference>
<dbReference type="PANTHER" id="PTHR45614">
    <property type="entry name" value="MYB PROTEIN-RELATED"/>
    <property type="match status" value="1"/>
</dbReference>
<evidence type="ECO:0000313" key="6">
    <source>
        <dbReference type="Proteomes" id="UP001633002"/>
    </source>
</evidence>
<dbReference type="InterPro" id="IPR050560">
    <property type="entry name" value="MYB_TF"/>
</dbReference>
<evidence type="ECO:0008006" key="7">
    <source>
        <dbReference type="Google" id="ProtNLM"/>
    </source>
</evidence>
<dbReference type="EMBL" id="JBJQOH010000006">
    <property type="protein sequence ID" value="KAL3683756.1"/>
    <property type="molecule type" value="Genomic_DNA"/>
</dbReference>
<accession>A0ABD3H138</accession>
<dbReference type="PROSITE" id="PS51293">
    <property type="entry name" value="SANT"/>
    <property type="match status" value="1"/>
</dbReference>
<evidence type="ECO:0000259" key="3">
    <source>
        <dbReference type="PROSITE" id="PS51293"/>
    </source>
</evidence>
<dbReference type="PANTHER" id="PTHR45614:SF76">
    <property type="entry name" value="TRANSCRIPTION FACTOR MYB124"/>
    <property type="match status" value="1"/>
</dbReference>
<dbReference type="InterPro" id="IPR017930">
    <property type="entry name" value="Myb_dom"/>
</dbReference>
<dbReference type="InterPro" id="IPR009057">
    <property type="entry name" value="Homeodomain-like_sf"/>
</dbReference>
<name>A0ABD3H138_9MARC</name>
<comment type="caution">
    <text evidence="5">The sequence shown here is derived from an EMBL/GenBank/DDBJ whole genome shotgun (WGS) entry which is preliminary data.</text>
</comment>
<reference evidence="5 6" key="1">
    <citation type="submission" date="2024-09" db="EMBL/GenBank/DDBJ databases">
        <title>Chromosome-scale assembly of Riccia sorocarpa.</title>
        <authorList>
            <person name="Paukszto L."/>
        </authorList>
    </citation>
    <scope>NUCLEOTIDE SEQUENCE [LARGE SCALE GENOMIC DNA]</scope>
    <source>
        <strain evidence="5">LP-2024</strain>
        <tissue evidence="5">Aerial parts of the thallus</tissue>
    </source>
</reference>
<sequence length="331" mass="37551">MDEQNDDVNTHIRGRWTEAEDKVLIEAHKKYGNRWTKISRLLSDRTNNAVKNRYSLLWRREARNFLKLAKQGRDAEPPTSPPSNRHDSNRPKRKAKQQSKAAELQSVEEDLGLHSAKENRHERQTKGRRLIISERSLHYASNTDNVINPLQQQNRPASCEAGLRVTQYERAIYRFNLPGESDHDGTSRSLFSPIIANTGFLRPALCEAMFAVPQFEPAGMRNLGPQQFGSQIRIDSGFWSPSSSSVLCETLFAASELSTGMRNSAPEYPMAPCPLKQWGSHLVEQSTTEHITHVTENIALQVNAGPCTEETRDSDFNEADFDDLLRFLGFE</sequence>
<dbReference type="PROSITE" id="PS51294">
    <property type="entry name" value="HTH_MYB"/>
    <property type="match status" value="1"/>
</dbReference>
<feature type="region of interest" description="Disordered" evidence="1">
    <location>
        <begin position="69"/>
        <end position="130"/>
    </location>
</feature>
<feature type="domain" description="HTH myb-type" evidence="4">
    <location>
        <begin position="10"/>
        <end position="62"/>
    </location>
</feature>
<dbReference type="AlphaFoldDB" id="A0ABD3H138"/>
<dbReference type="SMART" id="SM00717">
    <property type="entry name" value="SANT"/>
    <property type="match status" value="1"/>
</dbReference>